<feature type="region of interest" description="Disordered" evidence="1">
    <location>
        <begin position="2033"/>
        <end position="2060"/>
    </location>
</feature>
<evidence type="ECO:0000259" key="3">
    <source>
        <dbReference type="Pfam" id="PF25547"/>
    </source>
</evidence>
<feature type="compositionally biased region" description="Polar residues" evidence="1">
    <location>
        <begin position="1155"/>
        <end position="1169"/>
    </location>
</feature>
<feature type="region of interest" description="Disordered" evidence="1">
    <location>
        <begin position="1909"/>
        <end position="1934"/>
    </location>
</feature>
<feature type="region of interest" description="Disordered" evidence="1">
    <location>
        <begin position="1030"/>
        <end position="1053"/>
    </location>
</feature>
<feature type="compositionally biased region" description="Low complexity" evidence="1">
    <location>
        <begin position="279"/>
        <end position="333"/>
    </location>
</feature>
<feature type="compositionally biased region" description="Polar residues" evidence="1">
    <location>
        <begin position="641"/>
        <end position="679"/>
    </location>
</feature>
<feature type="compositionally biased region" description="Polar residues" evidence="1">
    <location>
        <begin position="1216"/>
        <end position="1225"/>
    </location>
</feature>
<proteinExistence type="predicted"/>
<feature type="region of interest" description="Disordered" evidence="1">
    <location>
        <begin position="1986"/>
        <end position="2010"/>
    </location>
</feature>
<accession>A0A7H8T487</accession>
<evidence type="ECO:0000313" key="4">
    <source>
        <dbReference type="EMBL" id="QKZ18281.1"/>
    </source>
</evidence>
<feature type="region of interest" description="Disordered" evidence="1">
    <location>
        <begin position="246"/>
        <end position="1002"/>
    </location>
</feature>
<gene>
    <name evidence="4" type="ORF">HUT05_13480</name>
</gene>
<feature type="compositionally biased region" description="Polar residues" evidence="1">
    <location>
        <begin position="1572"/>
        <end position="1584"/>
    </location>
</feature>
<evidence type="ECO:0000259" key="2">
    <source>
        <dbReference type="Pfam" id="PF15644"/>
    </source>
</evidence>
<feature type="region of interest" description="Disordered" evidence="1">
    <location>
        <begin position="1797"/>
        <end position="1889"/>
    </location>
</feature>
<feature type="region of interest" description="Disordered" evidence="1">
    <location>
        <begin position="1146"/>
        <end position="1504"/>
    </location>
</feature>
<feature type="compositionally biased region" description="Basic and acidic residues" evidence="1">
    <location>
        <begin position="1495"/>
        <end position="1504"/>
    </location>
</feature>
<feature type="compositionally biased region" description="Low complexity" evidence="1">
    <location>
        <begin position="1406"/>
        <end position="1417"/>
    </location>
</feature>
<dbReference type="Pfam" id="PF25547">
    <property type="entry name" value="WXG100_2"/>
    <property type="match status" value="1"/>
</dbReference>
<feature type="compositionally biased region" description="Low complexity" evidence="1">
    <location>
        <begin position="1170"/>
        <end position="1189"/>
    </location>
</feature>
<name>A0A7H8T487_STRCX</name>
<feature type="domain" description="Outer membrane channel protein CpnT-like N-terminal" evidence="3">
    <location>
        <begin position="9"/>
        <end position="140"/>
    </location>
</feature>
<feature type="domain" description="Tox-PL" evidence="2">
    <location>
        <begin position="1010"/>
        <end position="1123"/>
    </location>
</feature>
<feature type="compositionally biased region" description="Basic and acidic residues" evidence="1">
    <location>
        <begin position="1291"/>
        <end position="1304"/>
    </location>
</feature>
<feature type="domain" description="Tox-PL" evidence="2">
    <location>
        <begin position="1462"/>
        <end position="1572"/>
    </location>
</feature>
<dbReference type="EMBL" id="CP056041">
    <property type="protein sequence ID" value="QKZ18281.1"/>
    <property type="molecule type" value="Genomic_DNA"/>
</dbReference>
<organism evidence="4 5">
    <name type="scientific">Streptomyces chartreusis</name>
    <dbReference type="NCBI Taxonomy" id="1969"/>
    <lineage>
        <taxon>Bacteria</taxon>
        <taxon>Bacillati</taxon>
        <taxon>Actinomycetota</taxon>
        <taxon>Actinomycetes</taxon>
        <taxon>Kitasatosporales</taxon>
        <taxon>Streptomycetaceae</taxon>
        <taxon>Streptomyces</taxon>
    </lineage>
</organism>
<feature type="compositionally biased region" description="Low complexity" evidence="1">
    <location>
        <begin position="599"/>
        <end position="636"/>
    </location>
</feature>
<feature type="region of interest" description="Disordered" evidence="1">
    <location>
        <begin position="1572"/>
        <end position="1712"/>
    </location>
</feature>
<feature type="compositionally biased region" description="Gly residues" evidence="1">
    <location>
        <begin position="261"/>
        <end position="272"/>
    </location>
</feature>
<dbReference type="InterPro" id="IPR057746">
    <property type="entry name" value="CpnT-like_N"/>
</dbReference>
<protein>
    <recommendedName>
        <fullName evidence="6">Tox-PL domain-containing protein</fullName>
    </recommendedName>
</protein>
<feature type="compositionally biased region" description="Basic and acidic residues" evidence="1">
    <location>
        <begin position="1843"/>
        <end position="1853"/>
    </location>
</feature>
<feature type="compositionally biased region" description="Low complexity" evidence="1">
    <location>
        <begin position="834"/>
        <end position="855"/>
    </location>
</feature>
<dbReference type="Pfam" id="PF15644">
    <property type="entry name" value="Gln_amidase"/>
    <property type="match status" value="2"/>
</dbReference>
<feature type="compositionally biased region" description="Basic and acidic residues" evidence="1">
    <location>
        <begin position="977"/>
        <end position="989"/>
    </location>
</feature>
<feature type="compositionally biased region" description="Low complexity" evidence="1">
    <location>
        <begin position="732"/>
        <end position="827"/>
    </location>
</feature>
<feature type="compositionally biased region" description="Low complexity" evidence="1">
    <location>
        <begin position="867"/>
        <end position="881"/>
    </location>
</feature>
<feature type="compositionally biased region" description="Low complexity" evidence="1">
    <location>
        <begin position="1351"/>
        <end position="1360"/>
    </location>
</feature>
<feature type="compositionally biased region" description="Low complexity" evidence="1">
    <location>
        <begin position="1202"/>
        <end position="1214"/>
    </location>
</feature>
<feature type="compositionally biased region" description="Gly residues" evidence="1">
    <location>
        <begin position="513"/>
        <end position="528"/>
    </location>
</feature>
<feature type="compositionally biased region" description="Basic and acidic residues" evidence="1">
    <location>
        <begin position="1637"/>
        <end position="1651"/>
    </location>
</feature>
<keyword evidence="5" id="KW-1185">Reference proteome</keyword>
<evidence type="ECO:0000313" key="5">
    <source>
        <dbReference type="Proteomes" id="UP000509418"/>
    </source>
</evidence>
<evidence type="ECO:0000256" key="1">
    <source>
        <dbReference type="SAM" id="MobiDB-lite"/>
    </source>
</evidence>
<feature type="compositionally biased region" description="Low complexity" evidence="1">
    <location>
        <begin position="680"/>
        <end position="708"/>
    </location>
</feature>
<feature type="compositionally biased region" description="Low complexity" evidence="1">
    <location>
        <begin position="888"/>
        <end position="911"/>
    </location>
</feature>
<feature type="compositionally biased region" description="Polar residues" evidence="1">
    <location>
        <begin position="925"/>
        <end position="945"/>
    </location>
</feature>
<feature type="compositionally biased region" description="Polar residues" evidence="1">
    <location>
        <begin position="463"/>
        <end position="476"/>
    </location>
</feature>
<sequence length="2080" mass="215525">MSMMLPDELEWVLEMLGYRWPTADEDKLRDSAALWREFGEKVNGLHTTANTSARQVLAHNAGESIDKFSKTYEKFDGGGGDGYLQNAAQAAFIIANVMEACAYLVEFAKWAVIAQLIALAIEIVAAHAAAPFTFGLSEVAGLGATQVTRLIVRRLLDELKKALMEAIVEAMKEPAISAIEAIITDLIRQTVNVGFGAQEGYDVSATIKAGGQAGLDALKQTPQTLAEGVRDSLGQKAGNKFHHAVDSRIDGYNGPSSNGLGADGAGGDGGSDTGKSDGDSGSNGSNSSSDSNSSSNSNSNSSSDSGSGSSSDSGSSRSSDSSSDSSSTRSTNDVGSNIGRGISADTGGNDIGGPDVGAGPDSGPGSDSGRDSSSSDSSYPRPTGSSSGPSLSDFDDPSPGGPSSNAGDGNGASNSPSSSGNPSNSGGGSHVSGLSSPTAHSAPTPSSSGGTSSSPGNGAIGTSIDSLAATTPTQSNAAPTTATSDPSPSSSGGRSDGGSAIPSSPVASAAAAGGAGSHHGGSASGGGSPSATSPTPNSGPARNPAAATPSATGTGPASTPSPTAGTGPRSTPATTPTSTPTSDGRGAGAGDGRTGPQRAPGGATPGDGAAAGARSTAGNAAGSTAGNTAGNATPGGDRNAPRNTPGTTPGDRTSPQNTPGDRTAPRNTPGTTATPSDGSTPRNTPGNTTPGDRTTPNNTPGNTTPGDRTSPRNTPDGSGNTRTHTPGQDPRTTTPNQTPSHSNPSQSNPSQSNPSRSNPSQSNPAQPNPSSSTPSRTSPPSTNPNTNTTTPSTSTGTGPDRSSTPNSGTPSNSNPSTPSNRTPNASNPSPPSNHPTQGTPTTPSTPGTPSTPNQPSASPMPNKPAHQPTGNTPNNPQQPATHPDKPENSQQNPDQQQQQQVTPVPIHTVVTTPPPSHTDPTAPQNPGSPQATPNDPGNQHHPNQDSLDDIRADLDHYPGGLTEPDPADQQALADAVPRNDDGTPERFPDPHGPWSQLQNDGGNTVPGRSNNCADCSRSFLETWYGNPQVSAPRTVDTDANGNPDYWSPEDNANDNQIRWTGASHNYAGPGGDPNTANNIASVLQQSGPGSAAIVQVDWPGGGGHAFNVVNHDGNIVWIDTQSGDVSDQPLHLDQAEHVWHIPLDANRNPIDLSQPDATDSNQGTDTAQEGTDTSQDGTDTTQDGSDTSQEGQDTSQQEPDDNSNQSSDDSNPGPETAQQDPQTSEDGPDTTQEKADDSPDTSHSQNQNQDQQTNESDPSPETTNDNPSDNSDATKSESPDTTQSEGPDSAKPTDPEPSQTKDQDSADPENAETSQPKDPDPTQSENPDTTQTGNPDSNPHTDPDSTPPTDPDSNQPSTDPDASEAKDPDAAESTAPDHTTPEDSADGSPQDPSHPDPLPATATRDTTPPGGVTHPTPAEQQSLENSVPRDENGDPTRPPDPADGPWVRNINGDGADSPGRNNNCTDVALSTVDTYAGNPTAAAARTPDPNPDGTPSDRGEKAGRDRIENTLGARFSDMGNGRGAFNRLENTLRNSGHGSQAVIITQDANGRAHAWNAVNHNGRVTYIDAQTGQQSSKPLHNGNNGVFAIPLDSNRQPVTPDNGGQSRPGTTSQPGRETGGTPSGERRAPAEAAGAGDSKDKDKNEEGQKEGKKPKKSKTPEEKAAEIARAKEVAGDPYDSSRAEGTPGYGVDQPGDGSHTHYGMLTDQSQDRLRQTNHVEQVDLAPVVQRLHEWAEPGPDGTPPPLIDAIRASAEGPLSEQRLNELLRPGFEEMSREEKMATVAAIARLSSAFHEAHSVDESGGADLHSRHNPKTGERVDPASLAREYAATQGLLDSGQSPDSAKEMRAEKRKFTSLWNEHVGDKARIEKEEKGKSEEEKEQMREKRRLLRPDFSGKNYAVLEVVETKDDGSTETHYIIDSSVPPNSDDISQDHSEPVLGEAFRARDQANPGRYEAPAMYTEFEPCGDKTHPASANCSDYLVHEMERPEGQERKKYHEKSEEERAVPEGKKNKTTIYYSAGYRMGEMDAAAVEVREGETPEQAAERAHREAKDRRDEDMHRFRGELVRVWMKAAQNSGVG</sequence>
<feature type="compositionally biased region" description="Polar residues" evidence="1">
    <location>
        <begin position="1321"/>
        <end position="1333"/>
    </location>
</feature>
<reference evidence="4 5" key="1">
    <citation type="submission" date="2020-06" db="EMBL/GenBank/DDBJ databases">
        <title>Genome mining for natural products.</title>
        <authorList>
            <person name="Zhang B."/>
            <person name="Shi J."/>
            <person name="Ge H."/>
        </authorList>
    </citation>
    <scope>NUCLEOTIDE SEQUENCE [LARGE SCALE GENOMIC DNA]</scope>
    <source>
        <strain evidence="4 5">NA02069</strain>
    </source>
</reference>
<feature type="compositionally biased region" description="Polar residues" evidence="1">
    <location>
        <begin position="1593"/>
        <end position="1615"/>
    </location>
</feature>
<feature type="compositionally biased region" description="Basic and acidic residues" evidence="1">
    <location>
        <begin position="1861"/>
        <end position="1884"/>
    </location>
</feature>
<feature type="compositionally biased region" description="Gly residues" evidence="1">
    <location>
        <begin position="349"/>
        <end position="362"/>
    </location>
</feature>
<feature type="compositionally biased region" description="Low complexity" evidence="1">
    <location>
        <begin position="477"/>
        <end position="512"/>
    </location>
</feature>
<feature type="compositionally biased region" description="Basic and acidic residues" evidence="1">
    <location>
        <begin position="1658"/>
        <end position="1682"/>
    </location>
</feature>
<evidence type="ECO:0008006" key="6">
    <source>
        <dbReference type="Google" id="ProtNLM"/>
    </source>
</evidence>
<feature type="compositionally biased region" description="Low complexity" evidence="1">
    <location>
        <begin position="529"/>
        <end position="584"/>
    </location>
</feature>
<feature type="compositionally biased region" description="Low complexity" evidence="1">
    <location>
        <begin position="363"/>
        <end position="424"/>
    </location>
</feature>
<dbReference type="Proteomes" id="UP000509418">
    <property type="component" value="Chromosome"/>
</dbReference>
<feature type="compositionally biased region" description="Polar residues" evidence="1">
    <location>
        <begin position="711"/>
        <end position="726"/>
    </location>
</feature>
<feature type="compositionally biased region" description="Low complexity" evidence="1">
    <location>
        <begin position="431"/>
        <end position="457"/>
    </location>
</feature>
<feature type="compositionally biased region" description="Polar residues" evidence="1">
    <location>
        <begin position="1241"/>
        <end position="1271"/>
    </location>
</feature>
<dbReference type="InterPro" id="IPR028908">
    <property type="entry name" value="Tox-PL_dom"/>
</dbReference>